<dbReference type="Pfam" id="PF13469">
    <property type="entry name" value="Sulfotransfer_3"/>
    <property type="match status" value="1"/>
</dbReference>
<protein>
    <submittedName>
        <fullName evidence="1">Sulfotransferase</fullName>
    </submittedName>
</protein>
<gene>
    <name evidence="1" type="ORF">DDZ13_03155</name>
</gene>
<sequence length="363" mass="41519">MPSVLTHPLSSSSFSNLVKMFARYGCEPRYIPRFLGVGGICLLRQPVFWYESLKYGNAIQHQALPKSPVFVIGHWRSGTTHLQNLLSMDPQFASVTLREAAMPHDFLTLGKRIQKGFEKSIPEKRLMDNVAVAAGSAWEEELALVSTSPLSFYHVSFFPKGNERIFRDSILFDGNKPELIEQWRRDYLWFLKKVSLVKEQKRFLLKNPANTARIGILLELFPDAKFIHIKRDPYQVFRSTVHLYYEAQKEWGFHRVSRNAIVEHVLATYPLLMEAYTEQAPAIPSDNFAELRFEDLEANPLDTIGKVYQDTGLSGHSEAEPAIKAHLKATEGYVKNPHSLSAEEAALVKNKWSKWFEELGYAT</sequence>
<accession>A0A317ZME1</accession>
<name>A0A317ZME1_9BACT</name>
<dbReference type="Proteomes" id="UP000247099">
    <property type="component" value="Unassembled WGS sequence"/>
</dbReference>
<dbReference type="InterPro" id="IPR052736">
    <property type="entry name" value="Stf3_sulfotransferase"/>
</dbReference>
<dbReference type="PANTHER" id="PTHR36451:SF1">
    <property type="entry name" value="OMEGA-HYDROXY-BETA-DIHYDROMENAQUINONE-9 SULFOTRANSFERASE STF3"/>
    <property type="match status" value="1"/>
</dbReference>
<dbReference type="InterPro" id="IPR027417">
    <property type="entry name" value="P-loop_NTPase"/>
</dbReference>
<dbReference type="InParanoid" id="A0A317ZME1"/>
<organism evidence="1 2">
    <name type="scientific">Coraliomargarita sinensis</name>
    <dbReference type="NCBI Taxonomy" id="2174842"/>
    <lineage>
        <taxon>Bacteria</taxon>
        <taxon>Pseudomonadati</taxon>
        <taxon>Verrucomicrobiota</taxon>
        <taxon>Opitutia</taxon>
        <taxon>Puniceicoccales</taxon>
        <taxon>Coraliomargaritaceae</taxon>
        <taxon>Coraliomargarita</taxon>
    </lineage>
</organism>
<dbReference type="SUPFAM" id="SSF52540">
    <property type="entry name" value="P-loop containing nucleoside triphosphate hydrolases"/>
    <property type="match status" value="1"/>
</dbReference>
<keyword evidence="2" id="KW-1185">Reference proteome</keyword>
<proteinExistence type="predicted"/>
<comment type="caution">
    <text evidence="1">The sequence shown here is derived from an EMBL/GenBank/DDBJ whole genome shotgun (WGS) entry which is preliminary data.</text>
</comment>
<dbReference type="PANTHER" id="PTHR36451">
    <property type="entry name" value="PAPS-DEPENDENT SULFOTRANSFERASE STF3"/>
    <property type="match status" value="1"/>
</dbReference>
<reference evidence="1 2" key="1">
    <citation type="submission" date="2018-05" db="EMBL/GenBank/DDBJ databases">
        <title>Coraliomargarita sinensis sp. nov., isolated from a marine solar saltern.</title>
        <authorList>
            <person name="Zhou L.Y."/>
        </authorList>
    </citation>
    <scope>NUCLEOTIDE SEQUENCE [LARGE SCALE GENOMIC DNA]</scope>
    <source>
        <strain evidence="1 2">WN38</strain>
    </source>
</reference>
<keyword evidence="1" id="KW-0808">Transferase</keyword>
<dbReference type="AlphaFoldDB" id="A0A317ZME1"/>
<evidence type="ECO:0000313" key="1">
    <source>
        <dbReference type="EMBL" id="PXA04979.1"/>
    </source>
</evidence>
<dbReference type="RefSeq" id="WP_110129980.1">
    <property type="nucleotide sequence ID" value="NZ_QHJQ01000002.1"/>
</dbReference>
<dbReference type="GO" id="GO:0016740">
    <property type="term" value="F:transferase activity"/>
    <property type="evidence" value="ECO:0007669"/>
    <property type="project" value="UniProtKB-KW"/>
</dbReference>
<dbReference type="EMBL" id="QHJQ01000002">
    <property type="protein sequence ID" value="PXA04979.1"/>
    <property type="molecule type" value="Genomic_DNA"/>
</dbReference>
<dbReference type="Gene3D" id="3.40.50.300">
    <property type="entry name" value="P-loop containing nucleotide triphosphate hydrolases"/>
    <property type="match status" value="1"/>
</dbReference>
<evidence type="ECO:0000313" key="2">
    <source>
        <dbReference type="Proteomes" id="UP000247099"/>
    </source>
</evidence>